<feature type="region of interest" description="Disordered" evidence="1">
    <location>
        <begin position="1733"/>
        <end position="1754"/>
    </location>
</feature>
<feature type="domain" description="Mub B2-like" evidence="4">
    <location>
        <begin position="1761"/>
        <end position="1860"/>
    </location>
</feature>
<dbReference type="RefSeq" id="WP_210403770.1">
    <property type="nucleotide sequence ID" value="NZ_ML136919.1"/>
</dbReference>
<evidence type="ECO:0000256" key="1">
    <source>
        <dbReference type="SAM" id="MobiDB-lite"/>
    </source>
</evidence>
<evidence type="ECO:0008006" key="7">
    <source>
        <dbReference type="Google" id="ProtNLM"/>
    </source>
</evidence>
<feature type="non-terminal residue" evidence="5">
    <location>
        <position position="1906"/>
    </location>
</feature>
<feature type="transmembrane region" description="Helical" evidence="2">
    <location>
        <begin position="21"/>
        <end position="42"/>
    </location>
</feature>
<feature type="region of interest" description="Disordered" evidence="1">
    <location>
        <begin position="91"/>
        <end position="150"/>
    </location>
</feature>
<sequence length="1906" mass="208393">MVSKNNIKLKNEKAAEREQHFGFRKLTTGAIASVLLGTALYMGTTGVSVKADTTVSDDGNTETINQKQAGSGNDSNITSVAKSNDKIVTQDAQNQARTDATESSSQESAATTADNKDAAQATQDATSIKVTAANDQKATDSKKSDEVELTKDLPKEKINPNINEKAKELLDSKISLTATNNSASDSVTIGDNARLSISRNTIGATDDTSPFYVDFYISNPNKGDQYQIEIPKGSSYSIKTDGQNIQVGGTTTISDKDNSRIVVDDFTDDNAGTIHQRFTLDSDGNFAFTVPVPMLDIGNVLKKITITKKDKNGSSESKELGFTQIIKPEMSPEFKRLYPKADPSIRVLPNTDYTYELKLNETTGTQKQGSEDPLVIAGINTNTVITIPVPDSFVLNRDKTNNINNFGDQTTITQVGGRGSNIIIHVPKGSGNRRFAARGYMIVGHYETDQPVNDTVIQANTPIHIDQTITKGDGQTYHLIKDLQPWTETLLGSKSDDKSSIVIYSGVYNNDTHSISQDVDPSRPINTFGFANNTNQDITNAQITLTFPDGLNINRIATPGDPVELPGTTSYAYQVTYTDGSTSSGNVQAGQSINAAGNRGIAKIVITPNVISAGISFNRGIDNKYRIRAYGTVNPTLANGQAIENGHEFNSTIGFQYNKLNNDKIITVGPLNAVQKYVASIAGAYVFKTQYNYSPDAKNAGTLTPYLDDDSVSSNLPEPIFYYVLPEGTVYNNVFSSHGSQYVKPRPKITNFEVDGQEVVKVDYTGTGYKLVSSNDNTIHVDNLPLAEIGSHKWAIYMYSPHVKMTNGLAKDYSGWKSAQTEGKTDDVYFVGDGTWNISIADQVQIASGIKGPDDAFSLPNTTANDKHPGQIEYDFKINNTLHKLNDGVTIVNINDGDTNNFDFEMTEPVAVPNGYEVLYSTQPLVDNNKSTGHLPSLSNYVSWDQIADKSKIKSVAVKFASLDKNTSTPIFKIKGTDRTFKDDAEKSVSFSPTLYTSNLNPTGGKTSSIKIEGKSTVKVELVDPDGNVIDDVDLSNLDHTYKDNIDQLNEQDFDLSDSNKEVIKNYLTQLDSQDKDHHYYQLQPPIIVTKNGSISRPNFGDTVKSEFDNNVVVQYRVQRKDMASAIVTYFDQDTGGVLEVTDQIYGIPGDAINYSTAATIKKYTDKGYVFVSNDFDQNGVPGKFNKVIDDHTTTIPIASFSVYLRHGVQKVTAETKRSELPANATIDPSTLRKTITEKVTYENDDLSPFTGEQPSNAEQSITFNGTVYVDLTNGQLVHVKEVDDHQEIDHSVTAAVVPEWKTAGDKTAFAAVTSPIEEGYHVSNVSAHADATGSNVGEISVNPAEIEGNQEIKITVTYTANEQEATIKYIDNEDHKIIATDTARGKYKSEINFETDPQVKIKDFEDKGYKLVNNGWGESNHKYKSDNTQNNFEIYFAHDAVTIDPKHPQDSDKPINSNDPDSPKYTKDQTNVSATHTRTVNYTGIDPQDGVNPASKTNESTWTRSVTVDKVTGETKATTPWTTKDHYDDVPTNVVPGYYADQAKVDRVPTNKMKPEDQTVTVTYKKLGNIVPVDSDGNQIPGNHNVPYENDPTDPTKGGETPVPTIPGYHVEDPNNPSVHTTDGHTTVTPSDPGKDTKVVYQKDKAIARVNFIDNDTDPNKPFAKVDLNGNATDAIDFKKANKQLTNYENDGYEVVSNDIPSGVTNYDTTADTTDRPSQDFTIHLKHGITTVDGDDPNLPTKGTLINPNGNPNGPKYTEDQTNVSATHTRTVNYTGVAPKDGVNPASKTNESTWTRSVTVDKVTGETKATTPWTTKDHYDDVPTNVVPGYYADQAKVDRVPTNKMKPEDQTVTVTYKKLGNIVPVDSDGNQIPGNHNVPYENDPTDPTKGGETPVPTIPGYHVED</sequence>
<feature type="domain" description="Mucin binding" evidence="3">
    <location>
        <begin position="1364"/>
        <end position="1439"/>
    </location>
</feature>
<feature type="compositionally biased region" description="Low complexity" evidence="1">
    <location>
        <begin position="101"/>
        <end position="113"/>
    </location>
</feature>
<feature type="region of interest" description="Disordered" evidence="1">
    <location>
        <begin position="1865"/>
        <end position="1906"/>
    </location>
</feature>
<feature type="compositionally biased region" description="Polar residues" evidence="1">
    <location>
        <begin position="120"/>
        <end position="136"/>
    </location>
</feature>
<feature type="region of interest" description="Disordered" evidence="1">
    <location>
        <begin position="1444"/>
        <end position="1477"/>
    </location>
</feature>
<proteinExistence type="predicted"/>
<keyword evidence="2" id="KW-1133">Transmembrane helix</keyword>
<reference evidence="5 6" key="1">
    <citation type="submission" date="2018-12" db="EMBL/GenBank/DDBJ databases">
        <authorList>
            <person name="Meng J."/>
        </authorList>
    </citation>
    <scope>NUCLEOTIDE SEQUENCE [LARGE SCALE GENOMIC DNA]</scope>
    <source>
        <strain evidence="5 6">HT111-2</strain>
    </source>
</reference>
<dbReference type="InterPro" id="IPR041558">
    <property type="entry name" value="MucBP_2"/>
</dbReference>
<feature type="compositionally biased region" description="Basic and acidic residues" evidence="1">
    <location>
        <begin position="1445"/>
        <end position="1454"/>
    </location>
</feature>
<keyword evidence="2" id="KW-0472">Membrane</keyword>
<comment type="caution">
    <text evidence="5">The sequence shown here is derived from an EMBL/GenBank/DDBJ whole genome shotgun (WGS) entry which is preliminary data.</text>
</comment>
<dbReference type="InterPro" id="IPR041495">
    <property type="entry name" value="Mub_B2"/>
</dbReference>
<dbReference type="Pfam" id="PF17965">
    <property type="entry name" value="MucBP_2"/>
    <property type="match status" value="3"/>
</dbReference>
<dbReference type="Proteomes" id="UP000288291">
    <property type="component" value="Unassembled WGS sequence"/>
</dbReference>
<feature type="compositionally biased region" description="Basic and acidic residues" evidence="1">
    <location>
        <begin position="137"/>
        <end position="150"/>
    </location>
</feature>
<feature type="region of interest" description="Disordered" evidence="1">
    <location>
        <begin position="1482"/>
        <end position="1501"/>
    </location>
</feature>
<dbReference type="Gene3D" id="2.60.40.4300">
    <property type="match status" value="3"/>
</dbReference>
<evidence type="ECO:0000256" key="2">
    <source>
        <dbReference type="SAM" id="Phobius"/>
    </source>
</evidence>
<keyword evidence="6" id="KW-1185">Reference proteome</keyword>
<evidence type="ECO:0000313" key="5">
    <source>
        <dbReference type="EMBL" id="RVU69857.1"/>
    </source>
</evidence>
<dbReference type="Gene3D" id="3.10.20.470">
    <property type="match status" value="3"/>
</dbReference>
<protein>
    <recommendedName>
        <fullName evidence="7">YSIRK-type signal peptide-containing protein</fullName>
    </recommendedName>
</protein>
<dbReference type="EMBL" id="RXIA01000051">
    <property type="protein sequence ID" value="RVU69857.1"/>
    <property type="molecule type" value="Genomic_DNA"/>
</dbReference>
<feature type="compositionally biased region" description="Polar residues" evidence="1">
    <location>
        <begin position="1616"/>
        <end position="1631"/>
    </location>
</feature>
<evidence type="ECO:0000313" key="6">
    <source>
        <dbReference type="Proteomes" id="UP000288291"/>
    </source>
</evidence>
<keyword evidence="2" id="KW-0812">Transmembrane</keyword>
<evidence type="ECO:0000259" key="4">
    <source>
        <dbReference type="Pfam" id="PF17966"/>
    </source>
</evidence>
<feature type="domain" description="Mucin binding" evidence="3">
    <location>
        <begin position="1649"/>
        <end position="1728"/>
    </location>
</feature>
<gene>
    <name evidence="5" type="ORF">EJK17_10835</name>
</gene>
<evidence type="ECO:0000259" key="3">
    <source>
        <dbReference type="Pfam" id="PF17965"/>
    </source>
</evidence>
<dbReference type="Pfam" id="PF17966">
    <property type="entry name" value="Muc_B2"/>
    <property type="match status" value="3"/>
</dbReference>
<organism evidence="5 6">
    <name type="scientific">Lactobacillus xujianguonis</name>
    <dbReference type="NCBI Taxonomy" id="2495899"/>
    <lineage>
        <taxon>Bacteria</taxon>
        <taxon>Bacillati</taxon>
        <taxon>Bacillota</taxon>
        <taxon>Bacilli</taxon>
        <taxon>Lactobacillales</taxon>
        <taxon>Lactobacillaceae</taxon>
        <taxon>Lactobacillus</taxon>
    </lineage>
</organism>
<feature type="domain" description="Mucin binding" evidence="3">
    <location>
        <begin position="1125"/>
        <end position="1187"/>
    </location>
</feature>
<feature type="domain" description="Mub B2-like" evidence="4">
    <location>
        <begin position="1469"/>
        <end position="1568"/>
    </location>
</feature>
<accession>A0A437SSL7</accession>
<feature type="region of interest" description="Disordered" evidence="1">
    <location>
        <begin position="1616"/>
        <end position="1638"/>
    </location>
</feature>
<feature type="domain" description="Mub B2-like" evidence="4">
    <location>
        <begin position="1228"/>
        <end position="1361"/>
    </location>
</feature>
<name>A0A437SSL7_9LACO</name>
<feature type="region of interest" description="Disordered" evidence="1">
    <location>
        <begin position="54"/>
        <end position="79"/>
    </location>
</feature>